<protein>
    <submittedName>
        <fullName evidence="4">C1 domain</fullName>
    </submittedName>
</protein>
<dbReference type="InterPro" id="IPR004146">
    <property type="entry name" value="DC1"/>
</dbReference>
<feature type="domain" description="DC1" evidence="3">
    <location>
        <begin position="70"/>
        <end position="116"/>
    </location>
</feature>
<feature type="domain" description="DC1" evidence="3">
    <location>
        <begin position="13"/>
        <end position="59"/>
    </location>
</feature>
<feature type="compositionally biased region" description="Basic residues" evidence="2">
    <location>
        <begin position="189"/>
        <end position="201"/>
    </location>
</feature>
<proteinExistence type="predicted"/>
<evidence type="ECO:0000259" key="3">
    <source>
        <dbReference type="Pfam" id="PF03107"/>
    </source>
</evidence>
<keyword evidence="5" id="KW-1185">Reference proteome</keyword>
<feature type="domain" description="DC1" evidence="3">
    <location>
        <begin position="127"/>
        <end position="173"/>
    </location>
</feature>
<dbReference type="SUPFAM" id="SSF57889">
    <property type="entry name" value="Cysteine-rich domain"/>
    <property type="match status" value="1"/>
</dbReference>
<dbReference type="OrthoDB" id="1906545at2759"/>
<evidence type="ECO:0000313" key="5">
    <source>
        <dbReference type="Proteomes" id="UP001055439"/>
    </source>
</evidence>
<sequence length="302" mass="31876">MGRLGYDPRINHFSHPHPLELASLQQSLTPPTCAGCTFRASGWAYSCKACNYTLHISCAEMPQRIRHTAHPQHSLTLLTVPAYKEGSFNCDACGRDGAGFSYHCEPCGVDLHSLCASMPLSVSHGAHEHPLSLVFSVPYENNGFSCDLCGGMGSNHWLYRCAMCEFDAHIGCATEKKLQAQPSPPPTLPRRHTVPRPRTLRQRTPYPVGVGMGVSNGVWQGGVPVGYPRMPGMNHAGRGRGSGGLITQVVQGFVTSAAQKIGQSLMQNILEGGGGGGSGGGDGGSALDVGSGVIDSFSGSDE</sequence>
<accession>A0A9E7FVW4</accession>
<keyword evidence="1" id="KW-0677">Repeat</keyword>
<evidence type="ECO:0000256" key="1">
    <source>
        <dbReference type="ARBA" id="ARBA00022737"/>
    </source>
</evidence>
<dbReference type="Pfam" id="PF03107">
    <property type="entry name" value="C1_2"/>
    <property type="match status" value="3"/>
</dbReference>
<dbReference type="AlphaFoldDB" id="A0A9E7FVW4"/>
<dbReference type="EMBL" id="CP097507">
    <property type="protein sequence ID" value="URE02910.1"/>
    <property type="molecule type" value="Genomic_DNA"/>
</dbReference>
<gene>
    <name evidence="4" type="ORF">MUK42_20279</name>
</gene>
<feature type="region of interest" description="Disordered" evidence="2">
    <location>
        <begin position="178"/>
        <end position="207"/>
    </location>
</feature>
<dbReference type="InterPro" id="IPR046349">
    <property type="entry name" value="C1-like_sf"/>
</dbReference>
<reference evidence="4" key="1">
    <citation type="submission" date="2022-05" db="EMBL/GenBank/DDBJ databases">
        <title>The Musa troglodytarum L. genome provides insights into the mechanism of non-climacteric behaviour and enrichment of carotenoids.</title>
        <authorList>
            <person name="Wang J."/>
        </authorList>
    </citation>
    <scope>NUCLEOTIDE SEQUENCE</scope>
    <source>
        <tissue evidence="4">Leaf</tissue>
    </source>
</reference>
<feature type="compositionally biased region" description="Gly residues" evidence="2">
    <location>
        <begin position="272"/>
        <end position="284"/>
    </location>
</feature>
<evidence type="ECO:0000313" key="4">
    <source>
        <dbReference type="EMBL" id="URE02910.1"/>
    </source>
</evidence>
<evidence type="ECO:0000256" key="2">
    <source>
        <dbReference type="SAM" id="MobiDB-lite"/>
    </source>
</evidence>
<organism evidence="4 5">
    <name type="scientific">Musa troglodytarum</name>
    <name type="common">fe'i banana</name>
    <dbReference type="NCBI Taxonomy" id="320322"/>
    <lineage>
        <taxon>Eukaryota</taxon>
        <taxon>Viridiplantae</taxon>
        <taxon>Streptophyta</taxon>
        <taxon>Embryophyta</taxon>
        <taxon>Tracheophyta</taxon>
        <taxon>Spermatophyta</taxon>
        <taxon>Magnoliopsida</taxon>
        <taxon>Liliopsida</taxon>
        <taxon>Zingiberales</taxon>
        <taxon>Musaceae</taxon>
        <taxon>Musa</taxon>
    </lineage>
</organism>
<dbReference type="PANTHER" id="PTHR46288">
    <property type="entry name" value="PHORBOL-ESTER/DAG-TYPE DOMAIN-CONTAINING PROTEIN"/>
    <property type="match status" value="1"/>
</dbReference>
<name>A0A9E7FVW4_9LILI</name>
<dbReference type="PANTHER" id="PTHR46288:SF80">
    <property type="entry name" value="CYSTEINE_HISTIDINE-RICH C1 DOMAIN FAMILY PROTEIN"/>
    <property type="match status" value="1"/>
</dbReference>
<dbReference type="Proteomes" id="UP001055439">
    <property type="component" value="Chromosome 5"/>
</dbReference>
<feature type="region of interest" description="Disordered" evidence="2">
    <location>
        <begin position="272"/>
        <end position="302"/>
    </location>
</feature>